<name>A0A8J5LUP9_9STRA</name>
<comment type="caution">
    <text evidence="1">The sequence shown here is derived from an EMBL/GenBank/DDBJ whole genome shotgun (WGS) entry which is preliminary data.</text>
</comment>
<evidence type="ECO:0000313" key="2">
    <source>
        <dbReference type="Proteomes" id="UP000709295"/>
    </source>
</evidence>
<reference evidence="1" key="1">
    <citation type="submission" date="2021-01" db="EMBL/GenBank/DDBJ databases">
        <title>Phytophthora aleatoria, a newly-described species from Pinus radiata is distinct from Phytophthora cactorum isolates based on comparative genomics.</title>
        <authorList>
            <person name="Mcdougal R."/>
            <person name="Panda P."/>
            <person name="Williams N."/>
            <person name="Studholme D.J."/>
        </authorList>
    </citation>
    <scope>NUCLEOTIDE SEQUENCE</scope>
    <source>
        <strain evidence="1">NZFS 4037</strain>
    </source>
</reference>
<dbReference type="AlphaFoldDB" id="A0A8J5LUP9"/>
<organism evidence="1 2">
    <name type="scientific">Phytophthora aleatoria</name>
    <dbReference type="NCBI Taxonomy" id="2496075"/>
    <lineage>
        <taxon>Eukaryota</taxon>
        <taxon>Sar</taxon>
        <taxon>Stramenopiles</taxon>
        <taxon>Oomycota</taxon>
        <taxon>Peronosporomycetes</taxon>
        <taxon>Peronosporales</taxon>
        <taxon>Peronosporaceae</taxon>
        <taxon>Phytophthora</taxon>
    </lineage>
</organism>
<evidence type="ECO:0000313" key="1">
    <source>
        <dbReference type="EMBL" id="KAG6941833.1"/>
    </source>
</evidence>
<keyword evidence="2" id="KW-1185">Reference proteome</keyword>
<sequence>MLTTKWVSGACSNINRRRRNRFYKLLSLAAVEVEKRRKRDPTYSPPVLVTVEQYMTTNSCLDEEKFCSKRKVYGAKSKKDQPSKVQYHAETAAILKPFASKLAAELSVSRVCITDNANGTRGLIEKVFSGAVACKQDPFHVIQRFSEKIKDHARRKWLSIELSSVIYMVDRTIRPPEEMAERLSSVLGNIAVSSLNAKALEWQGYISSNLNQIRMGDVFVDETDYSENGCTVRVLSTSQLETVYSKLRKLLDRVVSYEMGLRVLGIFLPQVICDISFTITCKTNNYLILA</sequence>
<gene>
    <name evidence="1" type="ORF">JG688_00018455</name>
</gene>
<proteinExistence type="predicted"/>
<accession>A0A8J5LUP9</accession>
<dbReference type="EMBL" id="JAENGY010003403">
    <property type="protein sequence ID" value="KAG6941833.1"/>
    <property type="molecule type" value="Genomic_DNA"/>
</dbReference>
<protein>
    <submittedName>
        <fullName evidence="1">Uncharacterized protein</fullName>
    </submittedName>
</protein>
<dbReference type="Proteomes" id="UP000709295">
    <property type="component" value="Unassembled WGS sequence"/>
</dbReference>